<dbReference type="Pfam" id="PF00069">
    <property type="entry name" value="Pkinase"/>
    <property type="match status" value="1"/>
</dbReference>
<dbReference type="OMA" id="NCTARDP"/>
<organism evidence="3">
    <name type="scientific">Solanum lycopersicum</name>
    <name type="common">Tomato</name>
    <name type="synonym">Lycopersicon esculentum</name>
    <dbReference type="NCBI Taxonomy" id="4081"/>
    <lineage>
        <taxon>Eukaryota</taxon>
        <taxon>Viridiplantae</taxon>
        <taxon>Streptophyta</taxon>
        <taxon>Embryophyta</taxon>
        <taxon>Tracheophyta</taxon>
        <taxon>Spermatophyta</taxon>
        <taxon>Magnoliopsida</taxon>
        <taxon>eudicotyledons</taxon>
        <taxon>Gunneridae</taxon>
        <taxon>Pentapetalae</taxon>
        <taxon>asterids</taxon>
        <taxon>lamiids</taxon>
        <taxon>Solanales</taxon>
        <taxon>Solanaceae</taxon>
        <taxon>Solanoideae</taxon>
        <taxon>Solaneae</taxon>
        <taxon>Solanum</taxon>
        <taxon>Solanum subgen. Lycopersicon</taxon>
    </lineage>
</organism>
<dbReference type="Proteomes" id="UP000004994">
    <property type="component" value="Chromosome 2"/>
</dbReference>
<feature type="domain" description="Protein kinase" evidence="2">
    <location>
        <begin position="1"/>
        <end position="226"/>
    </location>
</feature>
<evidence type="ECO:0000313" key="4">
    <source>
        <dbReference type="Proteomes" id="UP000004994"/>
    </source>
</evidence>
<dbReference type="FunFam" id="1.10.510.10:FF:000657">
    <property type="entry name" value="Putative inactive leucine-rich repeat receptor-like protein kinase"/>
    <property type="match status" value="1"/>
</dbReference>
<dbReference type="InterPro" id="IPR051824">
    <property type="entry name" value="LRR_Rcpt-Like_S/T_Kinase"/>
</dbReference>
<accession>A0A3Q7G073</accession>
<dbReference type="PROSITE" id="PS50011">
    <property type="entry name" value="PROTEIN_KINASE_DOM"/>
    <property type="match status" value="1"/>
</dbReference>
<protein>
    <recommendedName>
        <fullName evidence="2">Protein kinase domain-containing protein</fullName>
    </recommendedName>
</protein>
<name>A0A3Q7G073_SOLLC</name>
<comment type="subcellular location">
    <subcellularLocation>
        <location evidence="1">Membrane</location>
        <topology evidence="1">Single-pass type I membrane protein</topology>
    </subcellularLocation>
</comment>
<dbReference type="SUPFAM" id="SSF56112">
    <property type="entry name" value="Protein kinase-like (PK-like)"/>
    <property type="match status" value="1"/>
</dbReference>
<dbReference type="InterPro" id="IPR011009">
    <property type="entry name" value="Kinase-like_dom_sf"/>
</dbReference>
<dbReference type="PANTHER" id="PTHR48006">
    <property type="entry name" value="LEUCINE-RICH REPEAT-CONTAINING PROTEIN DDB_G0281931-RELATED"/>
    <property type="match status" value="1"/>
</dbReference>
<evidence type="ECO:0000256" key="1">
    <source>
        <dbReference type="ARBA" id="ARBA00004479"/>
    </source>
</evidence>
<dbReference type="PANTHER" id="PTHR48006:SF80">
    <property type="entry name" value="PROTEIN KINASE DOMAIN-CONTAINING PROTEIN"/>
    <property type="match status" value="1"/>
</dbReference>
<sequence length="245" mass="27364">MERWFDSFLPEMIGIPSLMNLYVALQKIQETCHNVFSLSQTLELAENSSRKILKWLDRLSVLIGVAKAVHFLHTGVIPSSFSNRLKTSNILLDEHNMAKLSDFGMSILMEESEKAKGDDVTSWYETLYSYILHMTKKEDDVYNFGFILLESLVGPSVSGKGEAFLMNEMASFGSQDGRRRIVDPIVLATSSNESLSIVISITNKCISTESSTRPSFEDVLWNLQYAAQVQATADADQKSDATSPT</sequence>
<dbReference type="GO" id="GO:0004672">
    <property type="term" value="F:protein kinase activity"/>
    <property type="evidence" value="ECO:0000318"/>
    <property type="project" value="GO_Central"/>
</dbReference>
<dbReference type="InParanoid" id="A0A3Q7G073"/>
<dbReference type="InterPro" id="IPR000719">
    <property type="entry name" value="Prot_kinase_dom"/>
</dbReference>
<dbReference type="Gene3D" id="1.10.510.10">
    <property type="entry name" value="Transferase(Phosphotransferase) domain 1"/>
    <property type="match status" value="1"/>
</dbReference>
<evidence type="ECO:0000259" key="2">
    <source>
        <dbReference type="PROSITE" id="PS50011"/>
    </source>
</evidence>
<dbReference type="AlphaFoldDB" id="A0A3Q7G073"/>
<dbReference type="Gramene" id="Solyc02g093975.1.1">
    <property type="protein sequence ID" value="Solyc02g093975.1.1"/>
    <property type="gene ID" value="Solyc02g093975.1"/>
</dbReference>
<reference evidence="3" key="2">
    <citation type="submission" date="2019-01" db="UniProtKB">
        <authorList>
            <consortium name="EnsemblPlants"/>
        </authorList>
    </citation>
    <scope>IDENTIFICATION</scope>
    <source>
        <strain evidence="3">cv. Heinz 1706</strain>
    </source>
</reference>
<reference evidence="3" key="1">
    <citation type="journal article" date="2012" name="Nature">
        <title>The tomato genome sequence provides insights into fleshy fruit evolution.</title>
        <authorList>
            <consortium name="Tomato Genome Consortium"/>
        </authorList>
    </citation>
    <scope>NUCLEOTIDE SEQUENCE [LARGE SCALE GENOMIC DNA]</scope>
    <source>
        <strain evidence="3">cv. Heinz 1706</strain>
    </source>
</reference>
<dbReference type="GO" id="GO:0005886">
    <property type="term" value="C:plasma membrane"/>
    <property type="evidence" value="ECO:0000318"/>
    <property type="project" value="GO_Central"/>
</dbReference>
<dbReference type="GO" id="GO:0005524">
    <property type="term" value="F:ATP binding"/>
    <property type="evidence" value="ECO:0007669"/>
    <property type="project" value="InterPro"/>
</dbReference>
<dbReference type="EnsemblPlants" id="Solyc02g093975.1.1">
    <property type="protein sequence ID" value="Solyc02g093975.1.1"/>
    <property type="gene ID" value="Solyc02g093975.1"/>
</dbReference>
<proteinExistence type="predicted"/>
<keyword evidence="4" id="KW-1185">Reference proteome</keyword>
<evidence type="ECO:0000313" key="3">
    <source>
        <dbReference type="EnsemblPlants" id="Solyc02g093975.1.1"/>
    </source>
</evidence>